<proteinExistence type="predicted"/>
<dbReference type="RefSeq" id="WP_216972437.1">
    <property type="nucleotide sequence ID" value="NZ_JAHPJJ010000024.1"/>
</dbReference>
<gene>
    <name evidence="1" type="ORF">KSL82_08895</name>
</gene>
<comment type="caution">
    <text evidence="1">The sequence shown here is derived from an EMBL/GenBank/DDBJ whole genome shotgun (WGS) entry which is preliminary data.</text>
</comment>
<dbReference type="EMBL" id="JAHPJJ010000024">
    <property type="protein sequence ID" value="MBU9695997.1"/>
    <property type="molecule type" value="Genomic_DNA"/>
</dbReference>
<organism evidence="1 2">
    <name type="scientific">Limosilactobacillus portuensis</name>
    <dbReference type="NCBI Taxonomy" id="2742601"/>
    <lineage>
        <taxon>Bacteria</taxon>
        <taxon>Bacillati</taxon>
        <taxon>Bacillota</taxon>
        <taxon>Bacilli</taxon>
        <taxon>Lactobacillales</taxon>
        <taxon>Lactobacillaceae</taxon>
        <taxon>Limosilactobacillus</taxon>
    </lineage>
</organism>
<sequence>MLVNSLAHLGFHSIREVGMMTRSEYELRMEVYQLQELDAEEKIAKMAFYNQLAQSTTGGKNPKAKYDKFDKLFNRQEQEYKIRKFFGDEYAIVGADGSKSPDLFAKRMEEFKRLKKAGKIDKNAWKKVVNKGGG</sequence>
<protein>
    <recommendedName>
        <fullName evidence="3">Phage protein</fullName>
    </recommendedName>
</protein>
<evidence type="ECO:0000313" key="2">
    <source>
        <dbReference type="Proteomes" id="UP001196248"/>
    </source>
</evidence>
<evidence type="ECO:0000313" key="1">
    <source>
        <dbReference type="EMBL" id="MBU9695997.1"/>
    </source>
</evidence>
<dbReference type="Proteomes" id="UP001196248">
    <property type="component" value="Unassembled WGS sequence"/>
</dbReference>
<evidence type="ECO:0008006" key="3">
    <source>
        <dbReference type="Google" id="ProtNLM"/>
    </source>
</evidence>
<accession>A0ABS6J0K9</accession>
<name>A0ABS6J0K9_9LACO</name>
<keyword evidence="2" id="KW-1185">Reference proteome</keyword>
<reference evidence="1 2" key="1">
    <citation type="submission" date="2021-06" db="EMBL/GenBank/DDBJ databases">
        <title>Limosilactobacillus angelus sp. nov., isolated from the human vagina.</title>
        <authorList>
            <person name="Chen Y.-S."/>
        </authorList>
    </citation>
    <scope>NUCLEOTIDE SEQUENCE [LARGE SCALE GENOMIC DNA]</scope>
    <source>
        <strain evidence="1 2">P5L02</strain>
    </source>
</reference>